<organism evidence="2 3">
    <name type="scientific">Rubinisphaera brasiliensis (strain ATCC 49424 / DSM 5305 / JCM 21570 / IAM 15109 / NBRC 103401 / IFAM 1448)</name>
    <name type="common">Planctomyces brasiliensis</name>
    <dbReference type="NCBI Taxonomy" id="756272"/>
    <lineage>
        <taxon>Bacteria</taxon>
        <taxon>Pseudomonadati</taxon>
        <taxon>Planctomycetota</taxon>
        <taxon>Planctomycetia</taxon>
        <taxon>Planctomycetales</taxon>
        <taxon>Planctomycetaceae</taxon>
        <taxon>Rubinisphaera</taxon>
    </lineage>
</organism>
<evidence type="ECO:0000313" key="3">
    <source>
        <dbReference type="Proteomes" id="UP000006860"/>
    </source>
</evidence>
<dbReference type="AlphaFoldDB" id="F0SKQ1"/>
<dbReference type="EMBL" id="CP002546">
    <property type="protein sequence ID" value="ADY58721.1"/>
    <property type="molecule type" value="Genomic_DNA"/>
</dbReference>
<proteinExistence type="predicted"/>
<keyword evidence="3" id="KW-1185">Reference proteome</keyword>
<dbReference type="Proteomes" id="UP000006860">
    <property type="component" value="Chromosome"/>
</dbReference>
<feature type="region of interest" description="Disordered" evidence="1">
    <location>
        <begin position="287"/>
        <end position="357"/>
    </location>
</feature>
<reference evidence="3" key="1">
    <citation type="submission" date="2011-02" db="EMBL/GenBank/DDBJ databases">
        <title>The complete genome of Planctomyces brasiliensis DSM 5305.</title>
        <authorList>
            <person name="Lucas S."/>
            <person name="Copeland A."/>
            <person name="Lapidus A."/>
            <person name="Bruce D."/>
            <person name="Goodwin L."/>
            <person name="Pitluck S."/>
            <person name="Kyrpides N."/>
            <person name="Mavromatis K."/>
            <person name="Pagani I."/>
            <person name="Ivanova N."/>
            <person name="Ovchinnikova G."/>
            <person name="Lu M."/>
            <person name="Detter J.C."/>
            <person name="Han C."/>
            <person name="Land M."/>
            <person name="Hauser L."/>
            <person name="Markowitz V."/>
            <person name="Cheng J.-F."/>
            <person name="Hugenholtz P."/>
            <person name="Woyke T."/>
            <person name="Wu D."/>
            <person name="Tindall B."/>
            <person name="Pomrenke H.G."/>
            <person name="Brambilla E."/>
            <person name="Klenk H.-P."/>
            <person name="Eisen J.A."/>
        </authorList>
    </citation>
    <scope>NUCLEOTIDE SEQUENCE [LARGE SCALE GENOMIC DNA]</scope>
    <source>
        <strain evidence="3">ATCC 49424 / DSM 5305 / JCM 21570 / NBRC 103401 / IFAM 1448</strain>
    </source>
</reference>
<dbReference type="STRING" id="756272.Plabr_1103"/>
<name>F0SKQ1_RUBBR</name>
<evidence type="ECO:0000256" key="1">
    <source>
        <dbReference type="SAM" id="MobiDB-lite"/>
    </source>
</evidence>
<sequence length="357" mass="39698">MGQQTFFRMTTDKQRQSAELANSFASAAGASCFIVGAGPSLAGVDVDALQNAPAPRFCINLAGTGLFRPQFWTAYDPTARFSRSTYLDPAVMKLLPARRALDLVPETTWKVCDCPNVYFFQGDRDRGFDNFVSSQHTTVVDWNDSLVQAIDVAYQLGFRTLYLLGCDMRIEPPAELCALAKEKHLDIPAGASLHDVLQQWERQGFGREERKGLTAEGVYHFEEAKSLETASATDFHYFRVAQFLRLSRRAMSLAGLKLISVTPHSRLNDFFPYRTLSEAIGEITQACGDPAAETTRGRYSQTDTRLPPSAPTMRDFSPLHWPSGNGPSRRSALPAPRNRSSRAKQMQQTDVIVEEEG</sequence>
<accession>F0SKQ1</accession>
<dbReference type="KEGG" id="pbs:Plabr_1103"/>
<protein>
    <submittedName>
        <fullName evidence="2">Uncharacterized protein</fullName>
    </submittedName>
</protein>
<gene>
    <name evidence="2" type="ordered locus">Plabr_1103</name>
</gene>
<dbReference type="HOGENOM" id="CLU_879572_0_0_0"/>
<evidence type="ECO:0000313" key="2">
    <source>
        <dbReference type="EMBL" id="ADY58721.1"/>
    </source>
</evidence>